<dbReference type="InterPro" id="IPR043147">
    <property type="entry name" value="Penicillin_amidase_A-knob"/>
</dbReference>
<keyword evidence="4" id="KW-0865">Zymogen</keyword>
<dbReference type="PROSITE" id="PS51257">
    <property type="entry name" value="PROKAR_LIPOPROTEIN"/>
    <property type="match status" value="1"/>
</dbReference>
<evidence type="ECO:0000313" key="7">
    <source>
        <dbReference type="Proteomes" id="UP001174839"/>
    </source>
</evidence>
<evidence type="ECO:0000256" key="5">
    <source>
        <dbReference type="SAM" id="SignalP"/>
    </source>
</evidence>
<accession>A0ABT7WEX3</accession>
<dbReference type="PANTHER" id="PTHR34218">
    <property type="entry name" value="PEPTIDASE S45 PENICILLIN AMIDASE"/>
    <property type="match status" value="1"/>
</dbReference>
<dbReference type="PANTHER" id="PTHR34218:SF3">
    <property type="entry name" value="ACYL-HOMOSERINE LACTONE ACYLASE PVDQ"/>
    <property type="match status" value="1"/>
</dbReference>
<protein>
    <submittedName>
        <fullName evidence="6">Penicillin acylase family protein</fullName>
    </submittedName>
</protein>
<dbReference type="Gene3D" id="2.30.120.10">
    <property type="match status" value="1"/>
</dbReference>
<comment type="caution">
    <text evidence="6">The sequence shown here is derived from an EMBL/GenBank/DDBJ whole genome shotgun (WGS) entry which is preliminary data.</text>
</comment>
<keyword evidence="7" id="KW-1185">Reference proteome</keyword>
<dbReference type="Gene3D" id="1.10.439.10">
    <property type="entry name" value="Penicillin Amidohydrolase, domain 1"/>
    <property type="match status" value="1"/>
</dbReference>
<dbReference type="InterPro" id="IPR029055">
    <property type="entry name" value="Ntn_hydrolases_N"/>
</dbReference>
<dbReference type="SUPFAM" id="SSF56235">
    <property type="entry name" value="N-terminal nucleophile aminohydrolases (Ntn hydrolases)"/>
    <property type="match status" value="1"/>
</dbReference>
<dbReference type="Proteomes" id="UP001174839">
    <property type="component" value="Unassembled WGS sequence"/>
</dbReference>
<dbReference type="InterPro" id="IPR014395">
    <property type="entry name" value="Pen/GL7ACA/AHL_acylase"/>
</dbReference>
<reference evidence="6" key="1">
    <citation type="submission" date="2023-06" db="EMBL/GenBank/DDBJ databases">
        <title>Robiginitalea aurantiacus sp. nov. and Algoriphagus sediminis sp. nov., isolated from coastal sediment.</title>
        <authorList>
            <person name="Zhou Z.Y."/>
            <person name="An J."/>
            <person name="Jia Y.W."/>
            <person name="Du Z.J."/>
        </authorList>
    </citation>
    <scope>NUCLEOTIDE SEQUENCE</scope>
    <source>
        <strain evidence="6">M39</strain>
    </source>
</reference>
<dbReference type="InterPro" id="IPR023343">
    <property type="entry name" value="Penicillin_amidase_dom1"/>
</dbReference>
<organism evidence="6 7">
    <name type="scientific">Robiginitalea aurantiaca</name>
    <dbReference type="NCBI Taxonomy" id="3056915"/>
    <lineage>
        <taxon>Bacteria</taxon>
        <taxon>Pseudomonadati</taxon>
        <taxon>Bacteroidota</taxon>
        <taxon>Flavobacteriia</taxon>
        <taxon>Flavobacteriales</taxon>
        <taxon>Flavobacteriaceae</taxon>
        <taxon>Robiginitalea</taxon>
    </lineage>
</organism>
<dbReference type="Gene3D" id="1.10.1400.10">
    <property type="match status" value="1"/>
</dbReference>
<dbReference type="InterPro" id="IPR043146">
    <property type="entry name" value="Penicillin_amidase_N_B-knob"/>
</dbReference>
<evidence type="ECO:0000256" key="4">
    <source>
        <dbReference type="ARBA" id="ARBA00023145"/>
    </source>
</evidence>
<name>A0ABT7WEX3_9FLAO</name>
<evidence type="ECO:0000256" key="2">
    <source>
        <dbReference type="ARBA" id="ARBA00022729"/>
    </source>
</evidence>
<sequence>MNKVFIISLLILLTACAAPVDSGIKQDEILWDSYGVPHIYATSDSSLYYMAGWGQMKNHGDLVLKLYGEARGVSAELWGEGFEINKALNQLGIYDQLEPAYNQLDKKYQQMLTSFAEGINSYAEKHAPELDEKYIKVLPVTVEDIIAHQFRVINYEFLIRQQFLTGERIEGGSNSWALSGSKTATGNPMLVVNPHLPWSDLFLWHEQQFITEQYNMYGASLIGTPSLVLGFNEFVSWTHTVNTLDNTDLFEIQKQDNTYFLDGEYLPFEESNYTVKTLNEDGTTSSHEFTRKKTRHGIVVNESEEQVIAIRFAQMEDFEPIIEQYDRMAKAQNLDDMNNALALRQMPFLNTVYADTDGNIMHHFGGLVPVKNGDWDKWQGVVSGDSSANIWTTYYESDQLPMVVNPTSGWLQNANDPPYVNTVPTVLDPNDFASHIAPLDMAFRPQRAARLLHEEDAISFDRLVELKHDNKAELALRLRDDLIGLKDVTTDSLALAAIDVITTWDGSYDAQSLGAIFFMEFVNTIRSEKQIGAYQLGSFLKEPWSFEDPINTPDGFPDQEEVIGIIRTAAENHLSKYPSLEVLYGDYFKLKLGDLEYAGTGGPQYLGVFRIMIASPDGEGEFVGYFGDSFVLVVEMDETIKAKGLLTYGNSSDPDNPHYGDQLELFSKNQLREIWFSREAQESNLEKKERIDDM</sequence>
<feature type="chain" id="PRO_5047531806" evidence="5">
    <location>
        <begin position="18"/>
        <end position="694"/>
    </location>
</feature>
<dbReference type="Gene3D" id="3.60.20.10">
    <property type="entry name" value="Glutamine Phosphoribosylpyrophosphate, subunit 1, domain 1"/>
    <property type="match status" value="2"/>
</dbReference>
<dbReference type="PIRSF" id="PIRSF001227">
    <property type="entry name" value="Pen_acylase"/>
    <property type="match status" value="1"/>
</dbReference>
<keyword evidence="3" id="KW-0378">Hydrolase</keyword>
<proteinExistence type="inferred from homology"/>
<dbReference type="EMBL" id="JAUDUY010000003">
    <property type="protein sequence ID" value="MDM9631474.1"/>
    <property type="molecule type" value="Genomic_DNA"/>
</dbReference>
<keyword evidence="2 5" id="KW-0732">Signal</keyword>
<evidence type="ECO:0000313" key="6">
    <source>
        <dbReference type="EMBL" id="MDM9631474.1"/>
    </source>
</evidence>
<evidence type="ECO:0000256" key="3">
    <source>
        <dbReference type="ARBA" id="ARBA00022801"/>
    </source>
</evidence>
<gene>
    <name evidence="6" type="ORF">QU605_08325</name>
</gene>
<comment type="similarity">
    <text evidence="1">Belongs to the peptidase S45 family.</text>
</comment>
<dbReference type="InterPro" id="IPR002692">
    <property type="entry name" value="S45"/>
</dbReference>
<dbReference type="Pfam" id="PF01804">
    <property type="entry name" value="Penicil_amidase"/>
    <property type="match status" value="1"/>
</dbReference>
<feature type="signal peptide" evidence="5">
    <location>
        <begin position="1"/>
        <end position="17"/>
    </location>
</feature>
<evidence type="ECO:0000256" key="1">
    <source>
        <dbReference type="ARBA" id="ARBA00006586"/>
    </source>
</evidence>
<dbReference type="RefSeq" id="WP_289724829.1">
    <property type="nucleotide sequence ID" value="NZ_JAUDUY010000003.1"/>
</dbReference>